<accession>A0AA39MMK1</accession>
<reference evidence="3" key="1">
    <citation type="submission" date="2023-06" db="EMBL/GenBank/DDBJ databases">
        <authorList>
            <consortium name="Lawrence Berkeley National Laboratory"/>
            <person name="Ahrendt S."/>
            <person name="Sahu N."/>
            <person name="Indic B."/>
            <person name="Wong-Bajracharya J."/>
            <person name="Merenyi Z."/>
            <person name="Ke H.-M."/>
            <person name="Monk M."/>
            <person name="Kocsube S."/>
            <person name="Drula E."/>
            <person name="Lipzen A."/>
            <person name="Balint B."/>
            <person name="Henrissat B."/>
            <person name="Andreopoulos B."/>
            <person name="Martin F.M."/>
            <person name="Harder C.B."/>
            <person name="Rigling D."/>
            <person name="Ford K.L."/>
            <person name="Foster G.D."/>
            <person name="Pangilinan J."/>
            <person name="Papanicolaou A."/>
            <person name="Barry K."/>
            <person name="LaButti K."/>
            <person name="Viragh M."/>
            <person name="Koriabine M."/>
            <person name="Yan M."/>
            <person name="Riley R."/>
            <person name="Champramary S."/>
            <person name="Plett K.L."/>
            <person name="Tsai I.J."/>
            <person name="Slot J."/>
            <person name="Sipos G."/>
            <person name="Plett J."/>
            <person name="Nagy L.G."/>
            <person name="Grigoriev I.V."/>
        </authorList>
    </citation>
    <scope>NUCLEOTIDE SEQUENCE</scope>
    <source>
        <strain evidence="3">FPL87.14</strain>
    </source>
</reference>
<dbReference type="AlphaFoldDB" id="A0AA39MMK1"/>
<feature type="region of interest" description="Disordered" evidence="1">
    <location>
        <begin position="1"/>
        <end position="22"/>
    </location>
</feature>
<organism evidence="3 4">
    <name type="scientific">Armillaria borealis</name>
    <dbReference type="NCBI Taxonomy" id="47425"/>
    <lineage>
        <taxon>Eukaryota</taxon>
        <taxon>Fungi</taxon>
        <taxon>Dikarya</taxon>
        <taxon>Basidiomycota</taxon>
        <taxon>Agaricomycotina</taxon>
        <taxon>Agaricomycetes</taxon>
        <taxon>Agaricomycetidae</taxon>
        <taxon>Agaricales</taxon>
        <taxon>Marasmiineae</taxon>
        <taxon>Physalacriaceae</taxon>
        <taxon>Armillaria</taxon>
    </lineage>
</organism>
<gene>
    <name evidence="3" type="ORF">EV421DRAFT_1818376</name>
</gene>
<feature type="transmembrane region" description="Helical" evidence="2">
    <location>
        <begin position="30"/>
        <end position="54"/>
    </location>
</feature>
<proteinExistence type="predicted"/>
<sequence length="221" mass="24931">MASSSLAPESTAVSSDSSDGTAGQSTSSSLYLFTFLATLFLLLIISSSIILRSFMMRRRFQRRLEEAMAQGVVLAPHNQGSRRKRLGRKPKMHEAWIAPSQDVDTWEDMMPLSAQPIRRLKRSSDPVIADRSAREHAMEARLRHFVRWDFREPDLRPSPEPAVPKFYMIDSQNPILQVSVLIAMPSPRYPACSSYDDEIPEVVVGVARHPYTLEADAEQTL</sequence>
<dbReference type="Proteomes" id="UP001175226">
    <property type="component" value="Unassembled WGS sequence"/>
</dbReference>
<keyword evidence="2" id="KW-0472">Membrane</keyword>
<keyword evidence="4" id="KW-1185">Reference proteome</keyword>
<protein>
    <submittedName>
        <fullName evidence="3">Uncharacterized protein</fullName>
    </submittedName>
</protein>
<evidence type="ECO:0000256" key="2">
    <source>
        <dbReference type="SAM" id="Phobius"/>
    </source>
</evidence>
<evidence type="ECO:0000256" key="1">
    <source>
        <dbReference type="SAM" id="MobiDB-lite"/>
    </source>
</evidence>
<evidence type="ECO:0000313" key="4">
    <source>
        <dbReference type="Proteomes" id="UP001175226"/>
    </source>
</evidence>
<name>A0AA39MMK1_9AGAR</name>
<keyword evidence="2" id="KW-0812">Transmembrane</keyword>
<evidence type="ECO:0000313" key="3">
    <source>
        <dbReference type="EMBL" id="KAK0439802.1"/>
    </source>
</evidence>
<keyword evidence="2" id="KW-1133">Transmembrane helix</keyword>
<dbReference type="EMBL" id="JAUEPT010000036">
    <property type="protein sequence ID" value="KAK0439802.1"/>
    <property type="molecule type" value="Genomic_DNA"/>
</dbReference>
<comment type="caution">
    <text evidence="3">The sequence shown here is derived from an EMBL/GenBank/DDBJ whole genome shotgun (WGS) entry which is preliminary data.</text>
</comment>